<dbReference type="AlphaFoldDB" id="A0A0N9I3Z5"/>
<evidence type="ECO:0000313" key="9">
    <source>
        <dbReference type="Proteomes" id="UP000063699"/>
    </source>
</evidence>
<evidence type="ECO:0000256" key="3">
    <source>
        <dbReference type="ARBA" id="ARBA00022801"/>
    </source>
</evidence>
<feature type="domain" description="Peptidase S8/S53" evidence="7">
    <location>
        <begin position="184"/>
        <end position="440"/>
    </location>
</feature>
<evidence type="ECO:0000259" key="7">
    <source>
        <dbReference type="Pfam" id="PF00082"/>
    </source>
</evidence>
<feature type="active site" description="Charge relay system" evidence="5 6">
    <location>
        <position position="224"/>
    </location>
</feature>
<dbReference type="InterPro" id="IPR023828">
    <property type="entry name" value="Peptidase_S8_Ser-AS"/>
</dbReference>
<dbReference type="InterPro" id="IPR015500">
    <property type="entry name" value="Peptidase_S8_subtilisin-rel"/>
</dbReference>
<dbReference type="GO" id="GO:0005975">
    <property type="term" value="P:carbohydrate metabolic process"/>
    <property type="evidence" value="ECO:0007669"/>
    <property type="project" value="UniProtKB-ARBA"/>
</dbReference>
<dbReference type="InterPro" id="IPR013783">
    <property type="entry name" value="Ig-like_fold"/>
</dbReference>
<dbReference type="STRING" id="860235.AOZ06_47545"/>
<dbReference type="Gene3D" id="2.60.40.10">
    <property type="entry name" value="Immunoglobulins"/>
    <property type="match status" value="1"/>
</dbReference>
<keyword evidence="4 6" id="KW-0720">Serine protease</keyword>
<gene>
    <name evidence="8" type="ORF">AOZ06_47545</name>
</gene>
<dbReference type="InterPro" id="IPR000209">
    <property type="entry name" value="Peptidase_S8/S53_dom"/>
</dbReference>
<dbReference type="PANTHER" id="PTHR43806">
    <property type="entry name" value="PEPTIDASE S8"/>
    <property type="match status" value="1"/>
</dbReference>
<dbReference type="InterPro" id="IPR050131">
    <property type="entry name" value="Peptidase_S8_subtilisin-like"/>
</dbReference>
<evidence type="ECO:0000313" key="8">
    <source>
        <dbReference type="EMBL" id="ALG13509.1"/>
    </source>
</evidence>
<dbReference type="SUPFAM" id="SSF52743">
    <property type="entry name" value="Subtilisin-like"/>
    <property type="match status" value="1"/>
</dbReference>
<dbReference type="PRINTS" id="PR00723">
    <property type="entry name" value="SUBTILISIN"/>
</dbReference>
<accession>A0A0N9I3Z5</accession>
<dbReference type="GO" id="GO:0004252">
    <property type="term" value="F:serine-type endopeptidase activity"/>
    <property type="evidence" value="ECO:0007669"/>
    <property type="project" value="UniProtKB-UniRule"/>
</dbReference>
<dbReference type="Gene3D" id="3.40.50.200">
    <property type="entry name" value="Peptidase S8/S53 domain"/>
    <property type="match status" value="1"/>
</dbReference>
<name>A0A0N9I3Z5_9PSEU</name>
<dbReference type="PANTHER" id="PTHR43806:SF11">
    <property type="entry name" value="CEREVISIN-RELATED"/>
    <property type="match status" value="1"/>
</dbReference>
<dbReference type="InterPro" id="IPR022398">
    <property type="entry name" value="Peptidase_S8_His-AS"/>
</dbReference>
<dbReference type="InterPro" id="IPR036852">
    <property type="entry name" value="Peptidase_S8/S53_dom_sf"/>
</dbReference>
<comment type="similarity">
    <text evidence="1 6">Belongs to the peptidase S8 family.</text>
</comment>
<proteinExistence type="inferred from homology"/>
<dbReference type="Pfam" id="PF00082">
    <property type="entry name" value="Peptidase_S8"/>
    <property type="match status" value="1"/>
</dbReference>
<dbReference type="GO" id="GO:0006508">
    <property type="term" value="P:proteolysis"/>
    <property type="evidence" value="ECO:0007669"/>
    <property type="project" value="UniProtKB-KW"/>
</dbReference>
<reference evidence="8 9" key="1">
    <citation type="submission" date="2015-07" db="EMBL/GenBank/DDBJ databases">
        <title>Genome sequencing of Kibdelosporangium phytohabitans.</title>
        <authorList>
            <person name="Qin S."/>
            <person name="Xing K."/>
        </authorList>
    </citation>
    <scope>NUCLEOTIDE SEQUENCE [LARGE SCALE GENOMIC DNA]</scope>
    <source>
        <strain evidence="8 9">KLBMP1111</strain>
    </source>
</reference>
<dbReference type="PROSITE" id="PS51892">
    <property type="entry name" value="SUBTILASE"/>
    <property type="match status" value="1"/>
</dbReference>
<feature type="active site" description="Charge relay system" evidence="5 6">
    <location>
        <position position="193"/>
    </location>
</feature>
<dbReference type="EMBL" id="CP012752">
    <property type="protein sequence ID" value="ALG13509.1"/>
    <property type="molecule type" value="Genomic_DNA"/>
</dbReference>
<evidence type="ECO:0000256" key="4">
    <source>
        <dbReference type="ARBA" id="ARBA00022825"/>
    </source>
</evidence>
<sequence length="1175" mass="123065">MLASGLSVLPAAADPVAAAGKTEPPKTVTLITGDKVTVTKQNGTWDARIEPAKRVGERVSFVKSVTAKGVTVIPSTVIPRIHSGALDRALFDVTKLIDLGYDDARTSEIPLLVESPAAKALGKVTRDLPRAKMSAVAVPKQQAREQITTSAPGRIWLNGKAFPTLDQSVPQVGGPVAWQAGQTGAGAKIAVLDTGYDPKHPDLAGIVKGEKDFTGEGIKDTNGHGTHVASTAAGRGGRYTGVAKGADLVIGKVCTASGCPFDAILEGMQWAADSGAKVVNMSLGAGASDGTGPLDTAINRISAEKGTLFVVASGNYGPSTRVGTPAAADAALAVASVSKQDKFSTFSQPGPRVKDNALKPDIAAPGEDVVAARAEGTLANEAVDEHHAKLTGTSMATPHVAGAAAILAAQHPDWTGRQIKAALMSSAKPVDATVFQQGAGRLDIGRAVKQTLVPSVGSLSLGVVRFPHTQPLEGKQITYRNNGTTPVVLKLSTDVAAFKVSAAELTVPPNGEASTTVTFDHTSVPLGVHSGRLAATSGDVVVQTPVGAYKEPESYDLTAKFVDRDGNNPQQGLTSYAIWIRLDAGDDAFDVLVDNQTARLPKGRYAVAGSIQTPIPGQVTPSVTSAAEPTIDLTKDATVTLDARKGKKVTVRTDEKDARMTPSTTGMAVATGPGGYGVGYYSLKTDDDYTVPGTGNHPHFTYFDRIRMERPAVRLTVDKPESFEVPVEWITASPTTTDMRALTAVDVGHATPVEIAARDLKGKLAVFTLDSAEGVEYNARVQAIADAGANSALFHFSGSAIRIMGPTPIPVAVTIRPEGARLAKLGTASVTLTGNPPSPYHYELAYPSHGSMPATVDYQARARDLATVRTTYRANSDGQTGYVDMQATDRSILLDASIDITQIPLPLERTEYFSPVSWLTGFVTFAPGGEPTEYLGTRAFKAGEKATVDWGKSVAGPGITGVDSRFRPSRLVARSGDVITAKLPLFSDSAGHAGFSWSDFGDTGDTVLCSGGKEIGRSGQPGEGRFTVPAAAADYRLTAQVRRNHPAWPLSTSVSAEWTFRSAHTAADTPLPLITVAFDPKVDLTNHAPAGAVAAIPVRVDRQAGAQGGKAEPRKVEVSVDDGKTWRAVPLLRVNDSWWVMVQNPKSGFVSLRANASDSDGNTVAQTIIRAYRVT</sequence>
<keyword evidence="2 6" id="KW-0645">Protease</keyword>
<evidence type="ECO:0000256" key="6">
    <source>
        <dbReference type="PROSITE-ProRule" id="PRU01240"/>
    </source>
</evidence>
<organism evidence="8 9">
    <name type="scientific">Kibdelosporangium phytohabitans</name>
    <dbReference type="NCBI Taxonomy" id="860235"/>
    <lineage>
        <taxon>Bacteria</taxon>
        <taxon>Bacillati</taxon>
        <taxon>Actinomycetota</taxon>
        <taxon>Actinomycetes</taxon>
        <taxon>Pseudonocardiales</taxon>
        <taxon>Pseudonocardiaceae</taxon>
        <taxon>Kibdelosporangium</taxon>
    </lineage>
</organism>
<evidence type="ECO:0000256" key="1">
    <source>
        <dbReference type="ARBA" id="ARBA00011073"/>
    </source>
</evidence>
<dbReference type="KEGG" id="kphy:AOZ06_47545"/>
<dbReference type="PROSITE" id="PS00138">
    <property type="entry name" value="SUBTILASE_SER"/>
    <property type="match status" value="1"/>
</dbReference>
<evidence type="ECO:0000256" key="5">
    <source>
        <dbReference type="PIRSR" id="PIRSR615500-1"/>
    </source>
</evidence>
<keyword evidence="9" id="KW-1185">Reference proteome</keyword>
<dbReference type="PROSITE" id="PS00137">
    <property type="entry name" value="SUBTILASE_HIS"/>
    <property type="match status" value="1"/>
</dbReference>
<evidence type="ECO:0000256" key="2">
    <source>
        <dbReference type="ARBA" id="ARBA00022670"/>
    </source>
</evidence>
<keyword evidence="3 6" id="KW-0378">Hydrolase</keyword>
<protein>
    <recommendedName>
        <fullName evidence="7">Peptidase S8/S53 domain-containing protein</fullName>
    </recommendedName>
</protein>
<dbReference type="Proteomes" id="UP000063699">
    <property type="component" value="Chromosome"/>
</dbReference>
<feature type="active site" description="Charge relay system" evidence="5 6">
    <location>
        <position position="394"/>
    </location>
</feature>